<gene>
    <name evidence="1" type="ORF">FEE40_01630</name>
</gene>
<dbReference type="RefSeq" id="WP_163588431.1">
    <property type="nucleotide sequence ID" value="NZ_CP040852.1"/>
</dbReference>
<name>A0AAE6WG34_9LACO</name>
<dbReference type="Proteomes" id="UP000463931">
    <property type="component" value="Chromosome"/>
</dbReference>
<organism evidence="1 2">
    <name type="scientific">Ligilactobacillus murinus</name>
    <dbReference type="NCBI Taxonomy" id="1622"/>
    <lineage>
        <taxon>Bacteria</taxon>
        <taxon>Bacillati</taxon>
        <taxon>Bacillota</taxon>
        <taxon>Bacilli</taxon>
        <taxon>Lactobacillales</taxon>
        <taxon>Lactobacillaceae</taxon>
        <taxon>Ligilactobacillus</taxon>
    </lineage>
</organism>
<evidence type="ECO:0000313" key="2">
    <source>
        <dbReference type="Proteomes" id="UP000463931"/>
    </source>
</evidence>
<accession>A0AAE6WG34</accession>
<protein>
    <submittedName>
        <fullName evidence="1">Uncharacterized protein</fullName>
    </submittedName>
</protein>
<evidence type="ECO:0000313" key="1">
    <source>
        <dbReference type="EMBL" id="QIA88997.1"/>
    </source>
</evidence>
<reference evidence="1 2" key="1">
    <citation type="journal article" date="2019" name="Nat. Med.">
        <title>Preventing dysbiosis of the neonatal mouse intestinal microbiome protects against late-onset sepsis.</title>
        <authorList>
            <person name="Singer J.R."/>
            <person name="Blosser E.G."/>
            <person name="Zindl C.L."/>
            <person name="Silberger D.J."/>
            <person name="Conlan S."/>
            <person name="Laufer V.A."/>
            <person name="DiToro D."/>
            <person name="Deming C."/>
            <person name="Kumar R."/>
            <person name="Morrow C.D."/>
            <person name="Segre J.A."/>
            <person name="Gray M.J."/>
            <person name="Randolph D.A."/>
            <person name="Weaver C.T."/>
        </authorList>
    </citation>
    <scope>NUCLEOTIDE SEQUENCE [LARGE SCALE GENOMIC DNA]</scope>
    <source>
        <strain evidence="1 2">V10</strain>
    </source>
</reference>
<dbReference type="EMBL" id="CP040852">
    <property type="protein sequence ID" value="QIA88997.1"/>
    <property type="molecule type" value="Genomic_DNA"/>
</dbReference>
<sequence>MCRERKDSLGEEKVNEFLREHLYGGKYGLVKTRYSLDGSKVVQYDTVTEKIRQSAGEDMILHMDDGSEVVIDEKSALYYPTPRKKINTFAFELKTEINAHEDNQGWLFGKNYKNTDYYLINWITLPDNVEDKFWWQKDIEIVSVESMLLNKKRIQDFVRDVFSCEDDLFGKYDDPDYLEEFMNTIDGSSYSFKEFYKGKGIRLMQNLKLPEQPINIVIDKEYLKKIAELHIESYFNKAPKKIIE</sequence>
<proteinExistence type="predicted"/>
<dbReference type="AlphaFoldDB" id="A0AAE6WG34"/>